<reference evidence="4 5" key="1">
    <citation type="journal article" date="2010" name="DNA Res.">
        <title>Genome sequence of Kitasatospora setae NBRC 14216T: an evolutionary snapshot of the family Streptomycetaceae.</title>
        <authorList>
            <person name="Ichikawa N."/>
            <person name="Oguchi A."/>
            <person name="Ikeda H."/>
            <person name="Ishikawa J."/>
            <person name="Kitani S."/>
            <person name="Watanabe Y."/>
            <person name="Nakamura S."/>
            <person name="Katano Y."/>
            <person name="Kishi E."/>
            <person name="Sasagawa M."/>
            <person name="Ankai A."/>
            <person name="Fukui S."/>
            <person name="Hashimoto Y."/>
            <person name="Kamata S."/>
            <person name="Otoguro M."/>
            <person name="Tanikawa S."/>
            <person name="Nihira T."/>
            <person name="Horinouchi S."/>
            <person name="Ohnishi Y."/>
            <person name="Hayakawa M."/>
            <person name="Kuzuyama T."/>
            <person name="Arisawa A."/>
            <person name="Nomoto F."/>
            <person name="Miura H."/>
            <person name="Takahashi Y."/>
            <person name="Fujita N."/>
        </authorList>
    </citation>
    <scope>NUCLEOTIDE SEQUENCE [LARGE SCALE GENOMIC DNA]</scope>
    <source>
        <strain evidence="5">ATCC 33774 / DSM 43861 / JCM 3304 / KCC A-0304 / NBRC 14216 / KM-6054</strain>
    </source>
</reference>
<dbReference type="PRINTS" id="PR00420">
    <property type="entry name" value="RNGMNOXGNASE"/>
</dbReference>
<dbReference type="InterPro" id="IPR002938">
    <property type="entry name" value="FAD-bd"/>
</dbReference>
<feature type="compositionally biased region" description="Low complexity" evidence="1">
    <location>
        <begin position="417"/>
        <end position="430"/>
    </location>
</feature>
<dbReference type="Proteomes" id="UP000007076">
    <property type="component" value="Chromosome"/>
</dbReference>
<evidence type="ECO:0000256" key="1">
    <source>
        <dbReference type="SAM" id="MobiDB-lite"/>
    </source>
</evidence>
<dbReference type="SUPFAM" id="SSF51905">
    <property type="entry name" value="FAD/NAD(P)-binding domain"/>
    <property type="match status" value="1"/>
</dbReference>
<proteinExistence type="predicted"/>
<keyword evidence="2" id="KW-1133">Transmembrane helix</keyword>
<evidence type="ECO:0000313" key="5">
    <source>
        <dbReference type="Proteomes" id="UP000007076"/>
    </source>
</evidence>
<dbReference type="PATRIC" id="fig|452652.3.peg.7247"/>
<keyword evidence="4" id="KW-0503">Monooxygenase</keyword>
<sequence>MKNTETSLDILVSGAGIAGPALAYWLRRKGFRPVVVERAPAPRPGGQTVDLRGAGRTVIERMGLLERVRELAVDQRGIALVDRRGRHTARLPTELFGGEGIVSDLEILRGDLADLLYEATADEVEYLFDDTLTALHQDADGVHAVFENAPPRRFDLVVGADGLHSTTRRLAFGPERDFVTPLDCHTAWFTARTALDLDGWFLMYNAPGGLVVSARPGRLPGEVKAAFAFRSGPLTHDRRDRAAQQRLLTERFAGRGWESDRLLAAMAEADDFHLDSMGQVRLDSHSRGRVALIGDAACCPTPLTGLGTSLALVGAYLLAHELAAAGGDHTTAYAAYQRQMRPYAAKAQQLPPGGVAGYAPTSAAVIRLRAASMRWMTRRPLRRLMEAQAAKASEVALPAYDAAPAPVPAPGPRTDADTGTGTGTAPVSVG</sequence>
<dbReference type="KEGG" id="ksk:KSE_72080"/>
<dbReference type="STRING" id="452652.KSE_72080"/>
<dbReference type="PANTHER" id="PTHR46865:SF2">
    <property type="entry name" value="MONOOXYGENASE"/>
    <property type="match status" value="1"/>
</dbReference>
<keyword evidence="5" id="KW-1185">Reference proteome</keyword>
<keyword evidence="2" id="KW-0812">Transmembrane</keyword>
<protein>
    <submittedName>
        <fullName evidence="4">Putative monooxygenase</fullName>
    </submittedName>
</protein>
<dbReference type="RefSeq" id="WP_014140254.1">
    <property type="nucleotide sequence ID" value="NC_016109.1"/>
</dbReference>
<dbReference type="InterPro" id="IPR036188">
    <property type="entry name" value="FAD/NAD-bd_sf"/>
</dbReference>
<gene>
    <name evidence="4" type="ordered locus">KSE_72080</name>
</gene>
<dbReference type="Gene3D" id="3.50.50.60">
    <property type="entry name" value="FAD/NAD(P)-binding domain"/>
    <property type="match status" value="1"/>
</dbReference>
<evidence type="ECO:0000256" key="2">
    <source>
        <dbReference type="SAM" id="Phobius"/>
    </source>
</evidence>
<dbReference type="Pfam" id="PF01494">
    <property type="entry name" value="FAD_binding_3"/>
    <property type="match status" value="1"/>
</dbReference>
<dbReference type="eggNOG" id="COG0654">
    <property type="taxonomic scope" value="Bacteria"/>
</dbReference>
<accession>E4NJ15</accession>
<dbReference type="Gene3D" id="3.30.9.10">
    <property type="entry name" value="D-Amino Acid Oxidase, subunit A, domain 2"/>
    <property type="match status" value="1"/>
</dbReference>
<dbReference type="InterPro" id="IPR051704">
    <property type="entry name" value="FAD_aromatic-hydroxylase"/>
</dbReference>
<name>E4NJ15_KITSK</name>
<dbReference type="AlphaFoldDB" id="E4NJ15"/>
<dbReference type="HOGENOM" id="CLU_009665_1_0_11"/>
<evidence type="ECO:0000313" key="4">
    <source>
        <dbReference type="EMBL" id="BAJ32963.1"/>
    </source>
</evidence>
<organism evidence="4 5">
    <name type="scientific">Kitasatospora setae (strain ATCC 33774 / DSM 43861 / JCM 3304 / KCC A-0304 / NBRC 14216 / KM-6054)</name>
    <name type="common">Streptomyces setae</name>
    <dbReference type="NCBI Taxonomy" id="452652"/>
    <lineage>
        <taxon>Bacteria</taxon>
        <taxon>Bacillati</taxon>
        <taxon>Actinomycetota</taxon>
        <taxon>Actinomycetes</taxon>
        <taxon>Kitasatosporales</taxon>
        <taxon>Streptomycetaceae</taxon>
        <taxon>Kitasatospora</taxon>
    </lineage>
</organism>
<keyword evidence="4" id="KW-0560">Oxidoreductase</keyword>
<keyword evidence="2" id="KW-0472">Membrane</keyword>
<dbReference type="EMBL" id="AP010968">
    <property type="protein sequence ID" value="BAJ32963.1"/>
    <property type="molecule type" value="Genomic_DNA"/>
</dbReference>
<dbReference type="GO" id="GO:0071949">
    <property type="term" value="F:FAD binding"/>
    <property type="evidence" value="ECO:0007669"/>
    <property type="project" value="InterPro"/>
</dbReference>
<evidence type="ECO:0000259" key="3">
    <source>
        <dbReference type="Pfam" id="PF01494"/>
    </source>
</evidence>
<feature type="region of interest" description="Disordered" evidence="1">
    <location>
        <begin position="403"/>
        <end position="430"/>
    </location>
</feature>
<dbReference type="PANTHER" id="PTHR46865">
    <property type="entry name" value="OXIDOREDUCTASE-RELATED"/>
    <property type="match status" value="1"/>
</dbReference>
<feature type="domain" description="FAD-binding" evidence="3">
    <location>
        <begin position="9"/>
        <end position="347"/>
    </location>
</feature>
<feature type="transmembrane region" description="Helical" evidence="2">
    <location>
        <begin position="6"/>
        <end position="26"/>
    </location>
</feature>
<dbReference type="GO" id="GO:0004497">
    <property type="term" value="F:monooxygenase activity"/>
    <property type="evidence" value="ECO:0007669"/>
    <property type="project" value="UniProtKB-KW"/>
</dbReference>